<name>A0A955L2H9_9BACT</name>
<organism evidence="1 2">
    <name type="scientific">Candidatus Dojkabacteria bacterium</name>
    <dbReference type="NCBI Taxonomy" id="2099670"/>
    <lineage>
        <taxon>Bacteria</taxon>
        <taxon>Candidatus Dojkabacteria</taxon>
    </lineage>
</organism>
<accession>A0A955L2H9</accession>
<dbReference type="AlphaFoldDB" id="A0A955L2H9"/>
<evidence type="ECO:0000313" key="1">
    <source>
        <dbReference type="EMBL" id="MCA9381710.1"/>
    </source>
</evidence>
<dbReference type="EMBL" id="JAGQLJ010000164">
    <property type="protein sequence ID" value="MCA9381710.1"/>
    <property type="molecule type" value="Genomic_DNA"/>
</dbReference>
<comment type="caution">
    <text evidence="1">The sequence shown here is derived from an EMBL/GenBank/DDBJ whole genome shotgun (WGS) entry which is preliminary data.</text>
</comment>
<reference evidence="1" key="2">
    <citation type="journal article" date="2021" name="Microbiome">
        <title>Successional dynamics and alternative stable states in a saline activated sludge microbial community over 9 years.</title>
        <authorList>
            <person name="Wang Y."/>
            <person name="Ye J."/>
            <person name="Ju F."/>
            <person name="Liu L."/>
            <person name="Boyd J.A."/>
            <person name="Deng Y."/>
            <person name="Parks D.H."/>
            <person name="Jiang X."/>
            <person name="Yin X."/>
            <person name="Woodcroft B.J."/>
            <person name="Tyson G.W."/>
            <person name="Hugenholtz P."/>
            <person name="Polz M.F."/>
            <person name="Zhang T."/>
        </authorList>
    </citation>
    <scope>NUCLEOTIDE SEQUENCE</scope>
    <source>
        <strain evidence="1">HKST-UBA13</strain>
    </source>
</reference>
<proteinExistence type="predicted"/>
<sequence>LTLRLKNNIPELVYYPEEDMSRVLTLKEENIEDILLNIAKSLNLLEEIENADEDNMAYILKLASLGDERTIESVPAMDKYKNEFGLQDFLDVQMSKALEESSDFSEYEEASDEVRKELIRNQNLDIFASMVEIMINAIVAKTLLFSSDLGIGKIRLNDEDGFVRLQEKMASELSKMDIELIII</sequence>
<protein>
    <submittedName>
        <fullName evidence="1">Uncharacterized protein</fullName>
    </submittedName>
</protein>
<dbReference type="Proteomes" id="UP000775877">
    <property type="component" value="Unassembled WGS sequence"/>
</dbReference>
<reference evidence="1" key="1">
    <citation type="submission" date="2020-04" db="EMBL/GenBank/DDBJ databases">
        <authorList>
            <person name="Zhang T."/>
        </authorList>
    </citation>
    <scope>NUCLEOTIDE SEQUENCE</scope>
    <source>
        <strain evidence="1">HKST-UBA13</strain>
    </source>
</reference>
<evidence type="ECO:0000313" key="2">
    <source>
        <dbReference type="Proteomes" id="UP000775877"/>
    </source>
</evidence>
<feature type="non-terminal residue" evidence="1">
    <location>
        <position position="1"/>
    </location>
</feature>
<gene>
    <name evidence="1" type="ORF">KC678_05570</name>
</gene>